<dbReference type="EMBL" id="JANCLV010000006">
    <property type="protein sequence ID" value="MCP9000309.1"/>
    <property type="molecule type" value="Genomic_DNA"/>
</dbReference>
<protein>
    <submittedName>
        <fullName evidence="1">DUF3732 domain-containing protein</fullName>
    </submittedName>
</protein>
<evidence type="ECO:0000313" key="1">
    <source>
        <dbReference type="EMBL" id="MCP9000309.1"/>
    </source>
</evidence>
<keyword evidence="2" id="KW-1185">Reference proteome</keyword>
<reference evidence="1 2" key="1">
    <citation type="submission" date="2022-06" db="EMBL/GenBank/DDBJ databases">
        <title>Pseudarthrobacter sp. strain RMG13 Genome sequencing and assembly.</title>
        <authorList>
            <person name="Kim I."/>
        </authorList>
    </citation>
    <scope>NUCLEOTIDE SEQUENCE [LARGE SCALE GENOMIC DNA]</scope>
    <source>
        <strain evidence="1 2">RMG13</strain>
    </source>
</reference>
<dbReference type="RefSeq" id="WP_254750201.1">
    <property type="nucleotide sequence ID" value="NZ_JANCLV010000006.1"/>
</dbReference>
<dbReference type="InterPro" id="IPR022205">
    <property type="entry name" value="DUF3732"/>
</dbReference>
<evidence type="ECO:0000313" key="2">
    <source>
        <dbReference type="Proteomes" id="UP001524318"/>
    </source>
</evidence>
<dbReference type="Proteomes" id="UP001524318">
    <property type="component" value="Unassembled WGS sequence"/>
</dbReference>
<sequence>MELDAVAQQEAAVAAGRDRRERIAFLQGRVSQELERGVDVASNLAELRNAERRYHGQLARLEDISERDDPGAALRAAIDSISEVMTDYARYLQLEGSEHYVRLDPVELTVAVQRPGGRVPLGRMGSTENWVGYHMVTHLALHHWFTTNHRPVPRFVIFDQPTQAFFPEEVVDAADDENADWEAVRRQFTLMRDVVSTLTGELQVIVCDHANLADDWFQSAVIGNWRNGVAFIPSDWLLLLQ</sequence>
<comment type="caution">
    <text evidence="1">The sequence shown here is derived from an EMBL/GenBank/DDBJ whole genome shotgun (WGS) entry which is preliminary data.</text>
</comment>
<proteinExistence type="predicted"/>
<gene>
    <name evidence="1" type="ORF">NFC73_11300</name>
</gene>
<name>A0ABT1LPC7_9MICC</name>
<dbReference type="Pfam" id="PF12532">
    <property type="entry name" value="DUF3732"/>
    <property type="match status" value="1"/>
</dbReference>
<organism evidence="1 2">
    <name type="scientific">Pseudarthrobacter humi</name>
    <dbReference type="NCBI Taxonomy" id="2952523"/>
    <lineage>
        <taxon>Bacteria</taxon>
        <taxon>Bacillati</taxon>
        <taxon>Actinomycetota</taxon>
        <taxon>Actinomycetes</taxon>
        <taxon>Micrococcales</taxon>
        <taxon>Micrococcaceae</taxon>
        <taxon>Pseudarthrobacter</taxon>
    </lineage>
</organism>
<accession>A0ABT1LPC7</accession>